<dbReference type="AlphaFoldDB" id="A0A2P4PLC5"/>
<keyword evidence="3" id="KW-1185">Reference proteome</keyword>
<evidence type="ECO:0000256" key="1">
    <source>
        <dbReference type="SAM" id="Phobius"/>
    </source>
</evidence>
<name>A0A2P4PLC5_RHIID</name>
<keyword evidence="1" id="KW-0812">Transmembrane</keyword>
<keyword evidence="1" id="KW-0472">Membrane</keyword>
<feature type="transmembrane region" description="Helical" evidence="1">
    <location>
        <begin position="170"/>
        <end position="189"/>
    </location>
</feature>
<organism evidence="2 3">
    <name type="scientific">Rhizophagus irregularis (strain DAOM 181602 / DAOM 197198 / MUCL 43194)</name>
    <name type="common">Arbuscular mycorrhizal fungus</name>
    <name type="synonym">Glomus intraradices</name>
    <dbReference type="NCBI Taxonomy" id="747089"/>
    <lineage>
        <taxon>Eukaryota</taxon>
        <taxon>Fungi</taxon>
        <taxon>Fungi incertae sedis</taxon>
        <taxon>Mucoromycota</taxon>
        <taxon>Glomeromycotina</taxon>
        <taxon>Glomeromycetes</taxon>
        <taxon>Glomerales</taxon>
        <taxon>Glomeraceae</taxon>
        <taxon>Rhizophagus</taxon>
    </lineage>
</organism>
<proteinExistence type="predicted"/>
<gene>
    <name evidence="2" type="ORF">GLOIN_2v370110</name>
</gene>
<reference evidence="2 3" key="1">
    <citation type="journal article" date="2013" name="Proc. Natl. Acad. Sci. U.S.A.">
        <title>Genome of an arbuscular mycorrhizal fungus provides insight into the oldest plant symbiosis.</title>
        <authorList>
            <person name="Tisserant E."/>
            <person name="Malbreil M."/>
            <person name="Kuo A."/>
            <person name="Kohler A."/>
            <person name="Symeonidi A."/>
            <person name="Balestrini R."/>
            <person name="Charron P."/>
            <person name="Duensing N."/>
            <person name="Frei Dit Frey N."/>
            <person name="Gianinazzi-Pearson V."/>
            <person name="Gilbert L.B."/>
            <person name="Handa Y."/>
            <person name="Herr J.R."/>
            <person name="Hijri M."/>
            <person name="Koul R."/>
            <person name="Kawaguchi M."/>
            <person name="Krajinski F."/>
            <person name="Lammers P.J."/>
            <person name="Masclaux F.G."/>
            <person name="Murat C."/>
            <person name="Morin E."/>
            <person name="Ndikumana S."/>
            <person name="Pagni M."/>
            <person name="Petitpierre D."/>
            <person name="Requena N."/>
            <person name="Rosikiewicz P."/>
            <person name="Riley R."/>
            <person name="Saito K."/>
            <person name="San Clemente H."/>
            <person name="Shapiro H."/>
            <person name="van Tuinen D."/>
            <person name="Becard G."/>
            <person name="Bonfante P."/>
            <person name="Paszkowski U."/>
            <person name="Shachar-Hill Y.Y."/>
            <person name="Tuskan G.A."/>
            <person name="Young P.W."/>
            <person name="Sanders I.R."/>
            <person name="Henrissat B."/>
            <person name="Rensing S.A."/>
            <person name="Grigoriev I.V."/>
            <person name="Corradi N."/>
            <person name="Roux C."/>
            <person name="Martin F."/>
        </authorList>
    </citation>
    <scope>NUCLEOTIDE SEQUENCE [LARGE SCALE GENOMIC DNA]</scope>
    <source>
        <strain evidence="2 3">DAOM 197198</strain>
    </source>
</reference>
<dbReference type="Proteomes" id="UP000018888">
    <property type="component" value="Unassembled WGS sequence"/>
</dbReference>
<dbReference type="EMBL" id="AUPC02000197">
    <property type="protein sequence ID" value="POG66203.1"/>
    <property type="molecule type" value="Genomic_DNA"/>
</dbReference>
<accession>A0A2P4PLC5</accession>
<protein>
    <submittedName>
        <fullName evidence="2">Uncharacterized protein</fullName>
    </submittedName>
</protein>
<evidence type="ECO:0000313" key="3">
    <source>
        <dbReference type="Proteomes" id="UP000018888"/>
    </source>
</evidence>
<evidence type="ECO:0000313" key="2">
    <source>
        <dbReference type="EMBL" id="POG66203.1"/>
    </source>
</evidence>
<comment type="caution">
    <text evidence="2">The sequence shown here is derived from an EMBL/GenBank/DDBJ whole genome shotgun (WGS) entry which is preliminary data.</text>
</comment>
<sequence>MTSISLNLLELCDYYPDFIIKYISCTSFILSPYSGRIGNSKNTSLHSYTKDTLYAKESYINKLIQNLRVKEEIQTVSFIVPFPQICVYRDDNDHDNRKTENNHDIIITILKKMITGLKIIMMIPKSNSTWNEFLYKSKSILFCNIDSNNFYNLWNFAAIIDFKWKTFGRVYYFSMWLFYTIFYVCYSLASTLEQNFFSDSYFKLLYIILLYLVQYF</sequence>
<reference evidence="2 3" key="2">
    <citation type="journal article" date="2018" name="New Phytol.">
        <title>High intraspecific genome diversity in the model arbuscular mycorrhizal symbiont Rhizophagus irregularis.</title>
        <authorList>
            <person name="Chen E.C.H."/>
            <person name="Morin E."/>
            <person name="Beaudet D."/>
            <person name="Noel J."/>
            <person name="Yildirir G."/>
            <person name="Ndikumana S."/>
            <person name="Charron P."/>
            <person name="St-Onge C."/>
            <person name="Giorgi J."/>
            <person name="Kruger M."/>
            <person name="Marton T."/>
            <person name="Ropars J."/>
            <person name="Grigoriev I.V."/>
            <person name="Hainaut M."/>
            <person name="Henrissat B."/>
            <person name="Roux C."/>
            <person name="Martin F."/>
            <person name="Corradi N."/>
        </authorList>
    </citation>
    <scope>NUCLEOTIDE SEQUENCE [LARGE SCALE GENOMIC DNA]</scope>
    <source>
        <strain evidence="2 3">DAOM 197198</strain>
    </source>
</reference>
<keyword evidence="1" id="KW-1133">Transmembrane helix</keyword>